<dbReference type="Pfam" id="PF02953">
    <property type="entry name" value="zf-Tim10_DDP"/>
    <property type="match status" value="1"/>
</dbReference>
<keyword evidence="16" id="KW-1185">Reference proteome</keyword>
<keyword evidence="4" id="KW-0479">Metal-binding</keyword>
<evidence type="ECO:0000256" key="3">
    <source>
        <dbReference type="ARBA" id="ARBA00022448"/>
    </source>
</evidence>
<proteinExistence type="inferred from homology"/>
<comment type="function">
    <text evidence="13">Mitochondrial intermembrane chaperone that participates in the import and insertion of some multi-pass transmembrane proteins into the mitochondrial inner membrane. Also required for the transfer of beta-barrel precursors from the TOM complex to the sorting and assembly machinery (SAM complex) of the outer membrane. Acts as a chaperone-like protein that protects the hydrophobic precursors from aggregation and guide them through the mitochondrial intermembrane space.</text>
</comment>
<keyword evidence="5 13" id="KW-0999">Mitochondrion inner membrane</keyword>
<dbReference type="GO" id="GO:0045039">
    <property type="term" value="P:protein insertion into mitochondrial inner membrane"/>
    <property type="evidence" value="ECO:0007669"/>
    <property type="project" value="TreeGrafter"/>
</dbReference>
<dbReference type="SUPFAM" id="SSF144122">
    <property type="entry name" value="Tim10-like"/>
    <property type="match status" value="1"/>
</dbReference>
<evidence type="ECO:0000256" key="9">
    <source>
        <dbReference type="ARBA" id="ARBA00023128"/>
    </source>
</evidence>
<evidence type="ECO:0000256" key="13">
    <source>
        <dbReference type="RuleBase" id="RU367043"/>
    </source>
</evidence>
<reference evidence="16" key="2">
    <citation type="submission" date="2015-01" db="EMBL/GenBank/DDBJ databases">
        <title>Evolutionary Origins and Diversification of the Mycorrhizal Mutualists.</title>
        <authorList>
            <consortium name="DOE Joint Genome Institute"/>
            <consortium name="Mycorrhizal Genomics Consortium"/>
            <person name="Kohler A."/>
            <person name="Kuo A."/>
            <person name="Nagy L.G."/>
            <person name="Floudas D."/>
            <person name="Copeland A."/>
            <person name="Barry K.W."/>
            <person name="Cichocki N."/>
            <person name="Veneault-Fourrey C."/>
            <person name="LaButti K."/>
            <person name="Lindquist E.A."/>
            <person name="Lipzen A."/>
            <person name="Lundell T."/>
            <person name="Morin E."/>
            <person name="Murat C."/>
            <person name="Riley R."/>
            <person name="Ohm R."/>
            <person name="Sun H."/>
            <person name="Tunlid A."/>
            <person name="Henrissat B."/>
            <person name="Grigoriev I.V."/>
            <person name="Hibbett D.S."/>
            <person name="Martin F."/>
        </authorList>
    </citation>
    <scope>NUCLEOTIDE SEQUENCE [LARGE SCALE GENOMIC DNA]</scope>
    <source>
        <strain evidence="16">MUT 4182</strain>
    </source>
</reference>
<evidence type="ECO:0000256" key="1">
    <source>
        <dbReference type="ARBA" id="ARBA00004137"/>
    </source>
</evidence>
<evidence type="ECO:0000256" key="4">
    <source>
        <dbReference type="ARBA" id="ARBA00022723"/>
    </source>
</evidence>
<dbReference type="InterPro" id="IPR004217">
    <property type="entry name" value="Tim10-like"/>
</dbReference>
<evidence type="ECO:0000256" key="6">
    <source>
        <dbReference type="ARBA" id="ARBA00022833"/>
    </source>
</evidence>
<dbReference type="Proteomes" id="UP000054248">
    <property type="component" value="Unassembled WGS sequence"/>
</dbReference>
<evidence type="ECO:0000313" key="16">
    <source>
        <dbReference type="Proteomes" id="UP000054248"/>
    </source>
</evidence>
<accession>A0A0C3QBH8</accession>
<reference evidence="15 16" key="1">
    <citation type="submission" date="2014-04" db="EMBL/GenBank/DDBJ databases">
        <authorList>
            <consortium name="DOE Joint Genome Institute"/>
            <person name="Kuo A."/>
            <person name="Girlanda M."/>
            <person name="Perotto S."/>
            <person name="Kohler A."/>
            <person name="Nagy L.G."/>
            <person name="Floudas D."/>
            <person name="Copeland A."/>
            <person name="Barry K.W."/>
            <person name="Cichocki N."/>
            <person name="Veneault-Fourrey C."/>
            <person name="LaButti K."/>
            <person name="Lindquist E.A."/>
            <person name="Lipzen A."/>
            <person name="Lundell T."/>
            <person name="Morin E."/>
            <person name="Murat C."/>
            <person name="Sun H."/>
            <person name="Tunlid A."/>
            <person name="Henrissat B."/>
            <person name="Grigoriev I.V."/>
            <person name="Hibbett D.S."/>
            <person name="Martin F."/>
            <person name="Nordberg H.P."/>
            <person name="Cantor M.N."/>
            <person name="Hua S.X."/>
        </authorList>
    </citation>
    <scope>NUCLEOTIDE SEQUENCE [LARGE SCALE GENOMIC DNA]</scope>
    <source>
        <strain evidence="15 16">MUT 4182</strain>
    </source>
</reference>
<comment type="subcellular location">
    <subcellularLocation>
        <location evidence="1 13">Mitochondrion inner membrane</location>
        <topology evidence="1 13">Peripheral membrane protein</topology>
        <orientation evidence="1 13">Intermembrane side</orientation>
    </subcellularLocation>
</comment>
<sequence>MSFLGLGATPAGPSGPVNQQAMQMALAELDLITDVFNKVVSSCHAKCINLRYAEPDLNKGESVCIDRCVAKFFDVNKKVGERLQQAGAASQAA</sequence>
<keyword evidence="12 13" id="KW-0143">Chaperone</keyword>
<dbReference type="PANTHER" id="PTHR11038">
    <property type="entry name" value="MITOCHONDRIAL IMPORT INNER MEMBRANE TRANSLOCASE SUBUNIT TIM10"/>
    <property type="match status" value="1"/>
</dbReference>
<dbReference type="AlphaFoldDB" id="A0A0C3QBH8"/>
<protein>
    <recommendedName>
        <fullName evidence="13">Mitochondrial import inner membrane translocase subunit</fullName>
    </recommendedName>
</protein>
<name>A0A0C3QBH8_9AGAM</name>
<gene>
    <name evidence="15" type="ORF">M407DRAFT_35872</name>
</gene>
<comment type="similarity">
    <text evidence="2 13">Belongs to the small Tim family.</text>
</comment>
<keyword evidence="8 13" id="KW-0811">Translocation</keyword>
<dbReference type="STRING" id="1051891.A0A0C3QBH8"/>
<organism evidence="15 16">
    <name type="scientific">Tulasnella calospora MUT 4182</name>
    <dbReference type="NCBI Taxonomy" id="1051891"/>
    <lineage>
        <taxon>Eukaryota</taxon>
        <taxon>Fungi</taxon>
        <taxon>Dikarya</taxon>
        <taxon>Basidiomycota</taxon>
        <taxon>Agaricomycotina</taxon>
        <taxon>Agaricomycetes</taxon>
        <taxon>Cantharellales</taxon>
        <taxon>Tulasnellaceae</taxon>
        <taxon>Tulasnella</taxon>
    </lineage>
</organism>
<keyword evidence="9 13" id="KW-0496">Mitochondrion</keyword>
<evidence type="ECO:0000256" key="5">
    <source>
        <dbReference type="ARBA" id="ARBA00022792"/>
    </source>
</evidence>
<dbReference type="GO" id="GO:0046872">
    <property type="term" value="F:metal ion binding"/>
    <property type="evidence" value="ECO:0007669"/>
    <property type="project" value="UniProtKB-KW"/>
</dbReference>
<dbReference type="PANTHER" id="PTHR11038:SF16">
    <property type="entry name" value="MITOCHONDRIAL IMPORT INNER MEMBRANE TRANSLOCASE SUBUNIT TIM10"/>
    <property type="match status" value="1"/>
</dbReference>
<evidence type="ECO:0000313" key="15">
    <source>
        <dbReference type="EMBL" id="KIO27840.1"/>
    </source>
</evidence>
<dbReference type="GO" id="GO:0005743">
    <property type="term" value="C:mitochondrial inner membrane"/>
    <property type="evidence" value="ECO:0007669"/>
    <property type="project" value="UniProtKB-SubCell"/>
</dbReference>
<dbReference type="HOGENOM" id="CLU_162151_1_0_1"/>
<evidence type="ECO:0000259" key="14">
    <source>
        <dbReference type="Pfam" id="PF02953"/>
    </source>
</evidence>
<comment type="domain">
    <text evidence="13">The twin CX3C motif contains 4 conserved Cys residues that form 2 disulfide bonds in the mitochondrial intermembrane space.</text>
</comment>
<keyword evidence="10" id="KW-0472">Membrane</keyword>
<feature type="non-terminal residue" evidence="15">
    <location>
        <position position="93"/>
    </location>
</feature>
<evidence type="ECO:0000256" key="7">
    <source>
        <dbReference type="ARBA" id="ARBA00022927"/>
    </source>
</evidence>
<evidence type="ECO:0000256" key="10">
    <source>
        <dbReference type="ARBA" id="ARBA00023136"/>
    </source>
</evidence>
<dbReference type="FunFam" id="1.10.287.810:FF:000002">
    <property type="entry name" value="Mitochondrial import inner membrane translocase subunit tim10"/>
    <property type="match status" value="1"/>
</dbReference>
<dbReference type="InterPro" id="IPR035427">
    <property type="entry name" value="Tim10-like_dom_sf"/>
</dbReference>
<comment type="subunit">
    <text evidence="13">Heterohexamer.</text>
</comment>
<dbReference type="OrthoDB" id="274922at2759"/>
<dbReference type="GO" id="GO:0015031">
    <property type="term" value="P:protein transport"/>
    <property type="evidence" value="ECO:0007669"/>
    <property type="project" value="UniProtKB-KW"/>
</dbReference>
<evidence type="ECO:0000256" key="8">
    <source>
        <dbReference type="ARBA" id="ARBA00023010"/>
    </source>
</evidence>
<evidence type="ECO:0000256" key="12">
    <source>
        <dbReference type="ARBA" id="ARBA00023186"/>
    </source>
</evidence>
<keyword evidence="11 13" id="KW-1015">Disulfide bond</keyword>
<keyword evidence="3 13" id="KW-0813">Transport</keyword>
<feature type="domain" description="Tim10-like" evidence="14">
    <location>
        <begin position="22"/>
        <end position="85"/>
    </location>
</feature>
<evidence type="ECO:0000256" key="2">
    <source>
        <dbReference type="ARBA" id="ARBA00006720"/>
    </source>
</evidence>
<keyword evidence="7 13" id="KW-0653">Protein transport</keyword>
<evidence type="ECO:0000256" key="11">
    <source>
        <dbReference type="ARBA" id="ARBA00023157"/>
    </source>
</evidence>
<dbReference type="EMBL" id="KN823002">
    <property type="protein sequence ID" value="KIO27840.1"/>
    <property type="molecule type" value="Genomic_DNA"/>
</dbReference>
<keyword evidence="6" id="KW-0862">Zinc</keyword>
<dbReference type="Gene3D" id="1.10.287.810">
    <property type="entry name" value="Mitochondrial import inner membrane translocase subunit tim13 like domains"/>
    <property type="match status" value="1"/>
</dbReference>